<dbReference type="Proteomes" id="UP001233999">
    <property type="component" value="Unassembled WGS sequence"/>
</dbReference>
<organism evidence="1 2">
    <name type="scientific">Diploptera punctata</name>
    <name type="common">Pacific beetle cockroach</name>
    <dbReference type="NCBI Taxonomy" id="6984"/>
    <lineage>
        <taxon>Eukaryota</taxon>
        <taxon>Metazoa</taxon>
        <taxon>Ecdysozoa</taxon>
        <taxon>Arthropoda</taxon>
        <taxon>Hexapoda</taxon>
        <taxon>Insecta</taxon>
        <taxon>Pterygota</taxon>
        <taxon>Neoptera</taxon>
        <taxon>Polyneoptera</taxon>
        <taxon>Dictyoptera</taxon>
        <taxon>Blattodea</taxon>
        <taxon>Blaberoidea</taxon>
        <taxon>Blaberidae</taxon>
        <taxon>Diplopterinae</taxon>
        <taxon>Diploptera</taxon>
    </lineage>
</organism>
<reference evidence="1" key="2">
    <citation type="submission" date="2023-05" db="EMBL/GenBank/DDBJ databases">
        <authorList>
            <person name="Fouks B."/>
        </authorList>
    </citation>
    <scope>NUCLEOTIDE SEQUENCE</scope>
    <source>
        <strain evidence="1">Stay&amp;Tobe</strain>
        <tissue evidence="1">Testes</tissue>
    </source>
</reference>
<dbReference type="AlphaFoldDB" id="A0AAD7ZNY9"/>
<proteinExistence type="predicted"/>
<feature type="non-terminal residue" evidence="1">
    <location>
        <position position="50"/>
    </location>
</feature>
<protein>
    <submittedName>
        <fullName evidence="1">Uncharacterized protein</fullName>
    </submittedName>
</protein>
<gene>
    <name evidence="1" type="ORF">L9F63_021806</name>
</gene>
<feature type="non-terminal residue" evidence="1">
    <location>
        <position position="1"/>
    </location>
</feature>
<comment type="caution">
    <text evidence="1">The sequence shown here is derived from an EMBL/GenBank/DDBJ whole genome shotgun (WGS) entry which is preliminary data.</text>
</comment>
<sequence length="50" mass="5847">VSNTYIMTRQLCYIGSISKKCKALSKCHIKYGWITFCEWVLRFILVKVAC</sequence>
<accession>A0AAD7ZNY9</accession>
<evidence type="ECO:0000313" key="1">
    <source>
        <dbReference type="EMBL" id="KAJ9583846.1"/>
    </source>
</evidence>
<evidence type="ECO:0000313" key="2">
    <source>
        <dbReference type="Proteomes" id="UP001233999"/>
    </source>
</evidence>
<name>A0AAD7ZNY9_DIPPU</name>
<keyword evidence="2" id="KW-1185">Reference proteome</keyword>
<dbReference type="EMBL" id="JASPKZ010007519">
    <property type="protein sequence ID" value="KAJ9583846.1"/>
    <property type="molecule type" value="Genomic_DNA"/>
</dbReference>
<reference evidence="1" key="1">
    <citation type="journal article" date="2023" name="IScience">
        <title>Live-bearing cockroach genome reveals convergent evolutionary mechanisms linked to viviparity in insects and beyond.</title>
        <authorList>
            <person name="Fouks B."/>
            <person name="Harrison M.C."/>
            <person name="Mikhailova A.A."/>
            <person name="Marchal E."/>
            <person name="English S."/>
            <person name="Carruthers M."/>
            <person name="Jennings E.C."/>
            <person name="Chiamaka E.L."/>
            <person name="Frigard R.A."/>
            <person name="Pippel M."/>
            <person name="Attardo G.M."/>
            <person name="Benoit J.B."/>
            <person name="Bornberg-Bauer E."/>
            <person name="Tobe S.S."/>
        </authorList>
    </citation>
    <scope>NUCLEOTIDE SEQUENCE</scope>
    <source>
        <strain evidence="1">Stay&amp;Tobe</strain>
    </source>
</reference>